<reference evidence="14" key="1">
    <citation type="submission" date="2025-08" db="UniProtKB">
        <authorList>
            <consortium name="RefSeq"/>
        </authorList>
    </citation>
    <scope>IDENTIFICATION</scope>
</reference>
<dbReference type="PROSITE" id="PS01359">
    <property type="entry name" value="ZF_PHD_1"/>
    <property type="match status" value="1"/>
</dbReference>
<gene>
    <name evidence="14" type="primary">LOC100200520</name>
</gene>
<evidence type="ECO:0000259" key="12">
    <source>
        <dbReference type="SMART" id="SM00249"/>
    </source>
</evidence>
<dbReference type="InterPro" id="IPR022056">
    <property type="entry name" value="CpG-bd_C"/>
</dbReference>
<evidence type="ECO:0000256" key="10">
    <source>
        <dbReference type="SAM" id="Coils"/>
    </source>
</evidence>
<evidence type="ECO:0000313" key="13">
    <source>
        <dbReference type="Proteomes" id="UP001652625"/>
    </source>
</evidence>
<dbReference type="Pfam" id="PF12269">
    <property type="entry name" value="CpG_bind_C"/>
    <property type="match status" value="1"/>
</dbReference>
<dbReference type="InterPro" id="IPR037869">
    <property type="entry name" value="Spp1/CFP1"/>
</dbReference>
<dbReference type="GeneID" id="100200520"/>
<keyword evidence="3" id="KW-0863">Zinc-finger</keyword>
<dbReference type="InterPro" id="IPR002857">
    <property type="entry name" value="Znf_CXXC"/>
</dbReference>
<dbReference type="PANTHER" id="PTHR46174:SF1">
    <property type="entry name" value="CXXC-TYPE ZINC FINGER PROTEIN 1"/>
    <property type="match status" value="1"/>
</dbReference>
<dbReference type="Pfam" id="PF02008">
    <property type="entry name" value="zf-CXXC"/>
    <property type="match status" value="1"/>
</dbReference>
<keyword evidence="4" id="KW-0862">Zinc</keyword>
<organism evidence="13 14">
    <name type="scientific">Hydra vulgaris</name>
    <name type="common">Hydra</name>
    <name type="synonym">Hydra attenuata</name>
    <dbReference type="NCBI Taxonomy" id="6087"/>
    <lineage>
        <taxon>Eukaryota</taxon>
        <taxon>Metazoa</taxon>
        <taxon>Cnidaria</taxon>
        <taxon>Hydrozoa</taxon>
        <taxon>Hydroidolina</taxon>
        <taxon>Anthoathecata</taxon>
        <taxon>Aplanulata</taxon>
        <taxon>Hydridae</taxon>
        <taxon>Hydra</taxon>
    </lineage>
</organism>
<dbReference type="Pfam" id="PF00628">
    <property type="entry name" value="PHD"/>
    <property type="match status" value="1"/>
</dbReference>
<keyword evidence="5" id="KW-0805">Transcription regulation</keyword>
<protein>
    <recommendedName>
        <fullName evidence="9">CXXC-type zinc finger protein 1</fullName>
    </recommendedName>
</protein>
<sequence length="659" mass="76901">MNCDEFSQEVESNNHIEEEQDIEKENDVGKTKNEKDTKLFCICRSSDIDRFMIACDKCMEWFHGDCVNIENKRAARKIEEWYCQQCLDSYEGLQIVFKDKRMEERKESQKKKKVENYDEKFDDISKLEDKDFKRKRKNSDTLRRKNRTCGVCASCTNEMDCGQCDFCADMKKFGGPGKLRQKCRAKQCLFLSRVRKKNDQVRREKKRRSKDLSDNSDSVNTSLTTSTGKLLTNYPTLSPVLEQEANEQETDDSLIPQKDHCYSAPCQNNTEQMPNDKTPDDKIPIDKIPIDKIPIEEQVKKKSLKVKRATAKKMSYSERYSEPAKYENVTNFKRETIPYHDKLATSRTTRSSRKEREVITAQQCLGPGCVNSARNSSKYCSSECGIQLQIRRLQVILPTRMKSLQKGYHSTQLANEEIKRLRLIQKKCQDELVELDKLCHDLENLQEKSKGLSIQEEEENDEERDTDLDLTMYCVTCGVALAPRIAFKHMEKCWAKVECLMSFGAVMRSAGNLFCDSYINAQGTYCKRLKVMCPEHFKETKIDSDMVCGCPLVDSEFHETGKFCRISKRKCTRHVSWYRLRRGEIDLRRVHQWWKLEDALEQERQFRFEISNRNDVVGILLHDTIDHSEVLESNLTNDTSLNSIETEESLQNAFYEIDR</sequence>
<evidence type="ECO:0000256" key="11">
    <source>
        <dbReference type="SAM" id="MobiDB-lite"/>
    </source>
</evidence>
<keyword evidence="13" id="KW-1185">Reference proteome</keyword>
<evidence type="ECO:0000256" key="2">
    <source>
        <dbReference type="ARBA" id="ARBA00022723"/>
    </source>
</evidence>
<dbReference type="SMART" id="SM00249">
    <property type="entry name" value="PHD"/>
    <property type="match status" value="1"/>
</dbReference>
<evidence type="ECO:0000256" key="3">
    <source>
        <dbReference type="ARBA" id="ARBA00022771"/>
    </source>
</evidence>
<keyword evidence="2" id="KW-0479">Metal-binding</keyword>
<feature type="region of interest" description="Disordered" evidence="11">
    <location>
        <begin position="199"/>
        <end position="235"/>
    </location>
</feature>
<dbReference type="InterPro" id="IPR011011">
    <property type="entry name" value="Znf_FYVE_PHD"/>
</dbReference>
<dbReference type="Proteomes" id="UP001652625">
    <property type="component" value="Chromosome 14"/>
</dbReference>
<keyword evidence="8" id="KW-0539">Nucleus</keyword>
<accession>A0ABM4DJ68</accession>
<dbReference type="InterPro" id="IPR001965">
    <property type="entry name" value="Znf_PHD"/>
</dbReference>
<dbReference type="SUPFAM" id="SSF57903">
    <property type="entry name" value="FYVE/PHD zinc finger"/>
    <property type="match status" value="1"/>
</dbReference>
<evidence type="ECO:0000256" key="8">
    <source>
        <dbReference type="ARBA" id="ARBA00023242"/>
    </source>
</evidence>
<dbReference type="Gene3D" id="2.60.120.650">
    <property type="entry name" value="Cupin"/>
    <property type="match status" value="1"/>
</dbReference>
<comment type="subcellular location">
    <subcellularLocation>
        <location evidence="1">Nucleus</location>
    </subcellularLocation>
</comment>
<feature type="region of interest" description="Disordered" evidence="11">
    <location>
        <begin position="1"/>
        <end position="29"/>
    </location>
</feature>
<keyword evidence="7" id="KW-0804">Transcription</keyword>
<feature type="coiled-coil region" evidence="10">
    <location>
        <begin position="428"/>
        <end position="462"/>
    </location>
</feature>
<feature type="compositionally biased region" description="Basic and acidic residues" evidence="11">
    <location>
        <begin position="12"/>
        <end position="29"/>
    </location>
</feature>
<dbReference type="InterPro" id="IPR019787">
    <property type="entry name" value="Znf_PHD-finger"/>
</dbReference>
<keyword evidence="6" id="KW-0238">DNA-binding</keyword>
<evidence type="ECO:0000256" key="9">
    <source>
        <dbReference type="ARBA" id="ARBA00023828"/>
    </source>
</evidence>
<evidence type="ECO:0000313" key="14">
    <source>
        <dbReference type="RefSeq" id="XP_065674549.1"/>
    </source>
</evidence>
<feature type="domain" description="Zinc finger PHD-type" evidence="12">
    <location>
        <begin position="40"/>
        <end position="87"/>
    </location>
</feature>
<dbReference type="CDD" id="cd15553">
    <property type="entry name" value="PHD_Cfp1"/>
    <property type="match status" value="1"/>
</dbReference>
<evidence type="ECO:0000256" key="1">
    <source>
        <dbReference type="ARBA" id="ARBA00004123"/>
    </source>
</evidence>
<dbReference type="RefSeq" id="XP_065674549.1">
    <property type="nucleotide sequence ID" value="XM_065818477.1"/>
</dbReference>
<evidence type="ECO:0000256" key="4">
    <source>
        <dbReference type="ARBA" id="ARBA00022833"/>
    </source>
</evidence>
<evidence type="ECO:0000256" key="6">
    <source>
        <dbReference type="ARBA" id="ARBA00023125"/>
    </source>
</evidence>
<name>A0ABM4DJ68_HYDVU</name>
<dbReference type="InterPro" id="IPR019786">
    <property type="entry name" value="Zinc_finger_PHD-type_CS"/>
</dbReference>
<proteinExistence type="predicted"/>
<evidence type="ECO:0000256" key="5">
    <source>
        <dbReference type="ARBA" id="ARBA00023015"/>
    </source>
</evidence>
<evidence type="ECO:0000256" key="7">
    <source>
        <dbReference type="ARBA" id="ARBA00023163"/>
    </source>
</evidence>
<feature type="compositionally biased region" description="Low complexity" evidence="11">
    <location>
        <begin position="221"/>
        <end position="232"/>
    </location>
</feature>
<keyword evidence="10" id="KW-0175">Coiled coil</keyword>
<dbReference type="PANTHER" id="PTHR46174">
    <property type="entry name" value="CXXC-TYPE ZINC FINGER PROTEIN 1"/>
    <property type="match status" value="1"/>
</dbReference>